<dbReference type="SUPFAM" id="SSF55021">
    <property type="entry name" value="ACT-like"/>
    <property type="match status" value="1"/>
</dbReference>
<evidence type="ECO:0000313" key="2">
    <source>
        <dbReference type="EMBL" id="RTH04257.1"/>
    </source>
</evidence>
<dbReference type="Pfam" id="PF13291">
    <property type="entry name" value="ACT_4"/>
    <property type="match status" value="1"/>
</dbReference>
<dbReference type="EMBL" id="PELR01000132">
    <property type="protein sequence ID" value="RTH04257.1"/>
    <property type="molecule type" value="Genomic_DNA"/>
</dbReference>
<feature type="domain" description="ACT" evidence="1">
    <location>
        <begin position="3"/>
        <end position="73"/>
    </location>
</feature>
<dbReference type="Proteomes" id="UP000286910">
    <property type="component" value="Unassembled WGS sequence"/>
</dbReference>
<organism evidence="2 3">
    <name type="scientific">Thermus scotoductus</name>
    <dbReference type="NCBI Taxonomy" id="37636"/>
    <lineage>
        <taxon>Bacteria</taxon>
        <taxon>Thermotogati</taxon>
        <taxon>Deinococcota</taxon>
        <taxon>Deinococci</taxon>
        <taxon>Thermales</taxon>
        <taxon>Thermaceae</taxon>
        <taxon>Thermus</taxon>
    </lineage>
</organism>
<evidence type="ECO:0000259" key="1">
    <source>
        <dbReference type="PROSITE" id="PS51671"/>
    </source>
</evidence>
<name>A0A430RA60_THESC</name>
<accession>A0A430RA60</accession>
<protein>
    <submittedName>
        <fullName evidence="2">Guanosine-3',5'-bis</fullName>
    </submittedName>
</protein>
<dbReference type="InterPro" id="IPR002912">
    <property type="entry name" value="ACT_dom"/>
</dbReference>
<reference evidence="2 3" key="1">
    <citation type="journal article" date="2019" name="Extremophiles">
        <title>Biogeography of thermophiles and predominance of Thermus scotoductus in domestic water heaters.</title>
        <authorList>
            <person name="Wilpiszeski R.L."/>
            <person name="Zhang Z."/>
            <person name="House C.H."/>
        </authorList>
    </citation>
    <scope>NUCLEOTIDE SEQUENCE [LARGE SCALE GENOMIC DNA]</scope>
    <source>
        <strain evidence="2 3">32_S32</strain>
    </source>
</reference>
<dbReference type="AlphaFoldDB" id="A0A430RA60"/>
<evidence type="ECO:0000313" key="3">
    <source>
        <dbReference type="Proteomes" id="UP000286910"/>
    </source>
</evidence>
<comment type="caution">
    <text evidence="2">The sequence shown here is derived from an EMBL/GenBank/DDBJ whole genome shotgun (WGS) entry which is preliminary data.</text>
</comment>
<sequence length="73" mass="8040">MATLEVLAQDRTGLLRDVMQVVAEAGKSALGSETRILGPIARIRLRLIVQDGERETLAQALRGVKSVEEVRWV</sequence>
<gene>
    <name evidence="2" type="ORF">CSW45_05515</name>
</gene>
<dbReference type="InterPro" id="IPR045865">
    <property type="entry name" value="ACT-like_dom_sf"/>
</dbReference>
<proteinExistence type="predicted"/>
<dbReference type="Gene3D" id="3.30.70.260">
    <property type="match status" value="1"/>
</dbReference>
<dbReference type="PROSITE" id="PS51671">
    <property type="entry name" value="ACT"/>
    <property type="match status" value="1"/>
</dbReference>